<feature type="region of interest" description="Disordered" evidence="1">
    <location>
        <begin position="369"/>
        <end position="389"/>
    </location>
</feature>
<dbReference type="InterPro" id="IPR041588">
    <property type="entry name" value="Integrase_H2C2"/>
</dbReference>
<dbReference type="Pfam" id="PF18701">
    <property type="entry name" value="DUF5641"/>
    <property type="match status" value="1"/>
</dbReference>
<evidence type="ECO:0008006" key="6">
    <source>
        <dbReference type="Google" id="ProtNLM"/>
    </source>
</evidence>
<dbReference type="InterPro" id="IPR008042">
    <property type="entry name" value="Retrotrans_Pao"/>
</dbReference>
<dbReference type="SUPFAM" id="SSF56672">
    <property type="entry name" value="DNA/RNA polymerases"/>
    <property type="match status" value="1"/>
</dbReference>
<protein>
    <recommendedName>
        <fullName evidence="6">DUF5641 domain-containing protein</fullName>
    </recommendedName>
</protein>
<feature type="domain" description="Integrase zinc-binding" evidence="2">
    <location>
        <begin position="564"/>
        <end position="611"/>
    </location>
</feature>
<name>A0AAV1MA42_9NEOP</name>
<dbReference type="GO" id="GO:0071897">
    <property type="term" value="P:DNA biosynthetic process"/>
    <property type="evidence" value="ECO:0007669"/>
    <property type="project" value="UniProtKB-ARBA"/>
</dbReference>
<dbReference type="Pfam" id="PF17921">
    <property type="entry name" value="Integrase_H2C2"/>
    <property type="match status" value="1"/>
</dbReference>
<evidence type="ECO:0000313" key="4">
    <source>
        <dbReference type="EMBL" id="CAK1604045.1"/>
    </source>
</evidence>
<comment type="caution">
    <text evidence="4">The sequence shown here is derived from an EMBL/GenBank/DDBJ whole genome shotgun (WGS) entry which is preliminary data.</text>
</comment>
<keyword evidence="5" id="KW-1185">Reference proteome</keyword>
<feature type="region of interest" description="Disordered" evidence="1">
    <location>
        <begin position="441"/>
        <end position="477"/>
    </location>
</feature>
<sequence length="756" mass="85824">MTSIIFGATSSPCTALYNKNKNAEEHAEAYPEAAVAIKRNHYMDDYLQSFHSVTEAQQTVKAVDHVHKQAGFVLSAWTSNEAKTIEEITKEYKQHDATVSLGGKETEKTLGLLWHVQSDHIGFNTHNMKMPADVKEKQRLPTKREALSVIMALFDPLGLISPVTTPAKRIFQDTWRYKADWDDPLPTELKEKWEDWITSLNAIEQLRIPRCYDYNPVSTRQLHTFVDASEEAYGAAVYWRTERADGSVNVSLAAAKSRVTPLKPVSIPRLELQAALLGARLAQTVVEEHDGDIAGKTYWCNSRTALVWIRSEPRAYKAFVAHRLAEIEDTTKKNEWRWLPSKENVADDATRSTPERFDESHRWFRGPPFLQRPPAEWPQEEKTTQYDTGEEREVCNIAVKRVDSPTHLPQIERFAKRIRLIRATARVLLFIDMSRPNKHVVKAGRKRNRARQDSDPGWQRTNKRNTPAKEKKATPTVSSLVGIPAAYHVRAEKLWVQASQRESFTKELKRIANGSVPGGDDKLGHLSTYVDEEGSLRLRGRIKAASEVEEDTYNPPILDGKHAYTRLYITHVHERLHHGGVETVVNELRQRLYIRQIRPVVKTVVKSCLPCLDPEAITPNHIIIGPNSHVPALGHFSENDVTARQQWKRAQALADVCWRRWVKEYLPLVQHRREPSSIGVSPKIGDLVIICDSNLPRNIWPRGKVSNVYPGVDGEVRVVDVTTSTGHVLRRPTKKIVVLPEGSQRGDGGRMCTTQT</sequence>
<evidence type="ECO:0000259" key="2">
    <source>
        <dbReference type="Pfam" id="PF17921"/>
    </source>
</evidence>
<dbReference type="Pfam" id="PF05380">
    <property type="entry name" value="Peptidase_A17"/>
    <property type="match status" value="1"/>
</dbReference>
<organism evidence="4 5">
    <name type="scientific">Parnassius mnemosyne</name>
    <name type="common">clouded apollo</name>
    <dbReference type="NCBI Taxonomy" id="213953"/>
    <lineage>
        <taxon>Eukaryota</taxon>
        <taxon>Metazoa</taxon>
        <taxon>Ecdysozoa</taxon>
        <taxon>Arthropoda</taxon>
        <taxon>Hexapoda</taxon>
        <taxon>Insecta</taxon>
        <taxon>Pterygota</taxon>
        <taxon>Neoptera</taxon>
        <taxon>Endopterygota</taxon>
        <taxon>Lepidoptera</taxon>
        <taxon>Glossata</taxon>
        <taxon>Ditrysia</taxon>
        <taxon>Papilionoidea</taxon>
        <taxon>Papilionidae</taxon>
        <taxon>Parnassiinae</taxon>
        <taxon>Parnassini</taxon>
        <taxon>Parnassius</taxon>
        <taxon>Driopa</taxon>
    </lineage>
</organism>
<feature type="compositionally biased region" description="Basic and acidic residues" evidence="1">
    <location>
        <begin position="379"/>
        <end position="389"/>
    </location>
</feature>
<dbReference type="InterPro" id="IPR043502">
    <property type="entry name" value="DNA/RNA_pol_sf"/>
</dbReference>
<dbReference type="Proteomes" id="UP001314205">
    <property type="component" value="Unassembled WGS sequence"/>
</dbReference>
<dbReference type="Gene3D" id="1.10.340.70">
    <property type="match status" value="1"/>
</dbReference>
<evidence type="ECO:0000313" key="5">
    <source>
        <dbReference type="Proteomes" id="UP001314205"/>
    </source>
</evidence>
<gene>
    <name evidence="4" type="ORF">PARMNEM_LOCUS22326</name>
</gene>
<dbReference type="PANTHER" id="PTHR47331">
    <property type="entry name" value="PHD-TYPE DOMAIN-CONTAINING PROTEIN"/>
    <property type="match status" value="1"/>
</dbReference>
<dbReference type="InterPro" id="IPR040676">
    <property type="entry name" value="DUF5641"/>
</dbReference>
<evidence type="ECO:0000259" key="3">
    <source>
        <dbReference type="Pfam" id="PF18701"/>
    </source>
</evidence>
<feature type="domain" description="DUF5641" evidence="3">
    <location>
        <begin position="646"/>
        <end position="739"/>
    </location>
</feature>
<accession>A0AAV1MA42</accession>
<evidence type="ECO:0000256" key="1">
    <source>
        <dbReference type="SAM" id="MobiDB-lite"/>
    </source>
</evidence>
<dbReference type="AlphaFoldDB" id="A0AAV1MA42"/>
<proteinExistence type="predicted"/>
<reference evidence="4 5" key="1">
    <citation type="submission" date="2023-11" db="EMBL/GenBank/DDBJ databases">
        <authorList>
            <person name="Hedman E."/>
            <person name="Englund M."/>
            <person name="Stromberg M."/>
            <person name="Nyberg Akerstrom W."/>
            <person name="Nylinder S."/>
            <person name="Jareborg N."/>
            <person name="Kallberg Y."/>
            <person name="Kronander E."/>
        </authorList>
    </citation>
    <scope>NUCLEOTIDE SEQUENCE [LARGE SCALE GENOMIC DNA]</scope>
</reference>
<dbReference type="PANTHER" id="PTHR47331:SF4">
    <property type="entry name" value="PEPTIDASE S1 DOMAIN-CONTAINING PROTEIN"/>
    <property type="match status" value="1"/>
</dbReference>
<dbReference type="EMBL" id="CAVLGL010000159">
    <property type="protein sequence ID" value="CAK1604045.1"/>
    <property type="molecule type" value="Genomic_DNA"/>
</dbReference>